<feature type="compositionally biased region" description="Low complexity" evidence="2">
    <location>
        <begin position="1752"/>
        <end position="1766"/>
    </location>
</feature>
<feature type="region of interest" description="Disordered" evidence="2">
    <location>
        <begin position="1745"/>
        <end position="1776"/>
    </location>
</feature>
<dbReference type="EMBL" id="BONX01000069">
    <property type="protein sequence ID" value="GIH01381.1"/>
    <property type="molecule type" value="Genomic_DNA"/>
</dbReference>
<evidence type="ECO:0000313" key="5">
    <source>
        <dbReference type="Proteomes" id="UP000621500"/>
    </source>
</evidence>
<evidence type="ECO:0000313" key="4">
    <source>
        <dbReference type="EMBL" id="GIH01381.1"/>
    </source>
</evidence>
<dbReference type="InterPro" id="IPR050708">
    <property type="entry name" value="T6SS_VgrG/RHS"/>
</dbReference>
<dbReference type="Pfam" id="PF05593">
    <property type="entry name" value="RHS_repeat"/>
    <property type="match status" value="2"/>
</dbReference>
<feature type="region of interest" description="Disordered" evidence="2">
    <location>
        <begin position="1"/>
        <end position="35"/>
    </location>
</feature>
<dbReference type="InterPro" id="IPR031325">
    <property type="entry name" value="RHS_repeat"/>
</dbReference>
<dbReference type="InterPro" id="IPR022385">
    <property type="entry name" value="Rhs_assc_core"/>
</dbReference>
<protein>
    <recommendedName>
        <fullName evidence="3">Teneurin-like YD-shell domain-containing protein</fullName>
    </recommendedName>
</protein>
<dbReference type="Proteomes" id="UP000621500">
    <property type="component" value="Unassembled WGS sequence"/>
</dbReference>
<reference evidence="4 5" key="1">
    <citation type="submission" date="2021-01" db="EMBL/GenBank/DDBJ databases">
        <title>Whole genome shotgun sequence of Plantactinospora mayteni NBRC 109088.</title>
        <authorList>
            <person name="Komaki H."/>
            <person name="Tamura T."/>
        </authorList>
    </citation>
    <scope>NUCLEOTIDE SEQUENCE [LARGE SCALE GENOMIC DNA]</scope>
    <source>
        <strain evidence="4 5">NBRC 109088</strain>
    </source>
</reference>
<evidence type="ECO:0000256" key="2">
    <source>
        <dbReference type="SAM" id="MobiDB-lite"/>
    </source>
</evidence>
<dbReference type="InterPro" id="IPR056823">
    <property type="entry name" value="TEN-like_YD-shell"/>
</dbReference>
<dbReference type="NCBIfam" id="TIGR01643">
    <property type="entry name" value="YD_repeat_2x"/>
    <property type="match status" value="2"/>
</dbReference>
<proteinExistence type="predicted"/>
<dbReference type="Pfam" id="PF25023">
    <property type="entry name" value="TEN_YD-shell"/>
    <property type="match status" value="1"/>
</dbReference>
<comment type="caution">
    <text evidence="4">The sequence shown here is derived from an EMBL/GenBank/DDBJ whole genome shotgun (WGS) entry which is preliminary data.</text>
</comment>
<dbReference type="InterPro" id="IPR006530">
    <property type="entry name" value="YD"/>
</dbReference>
<feature type="domain" description="Teneurin-like YD-shell" evidence="3">
    <location>
        <begin position="1529"/>
        <end position="1777"/>
    </location>
</feature>
<dbReference type="PANTHER" id="PTHR32305">
    <property type="match status" value="1"/>
</dbReference>
<evidence type="ECO:0000259" key="3">
    <source>
        <dbReference type="Pfam" id="PF25023"/>
    </source>
</evidence>
<dbReference type="PANTHER" id="PTHR32305:SF17">
    <property type="entry name" value="TRNA NUCLEASE WAPA"/>
    <property type="match status" value="1"/>
</dbReference>
<dbReference type="Gene3D" id="2.180.10.10">
    <property type="entry name" value="RHS repeat-associated core"/>
    <property type="match status" value="1"/>
</dbReference>
<evidence type="ECO:0000256" key="1">
    <source>
        <dbReference type="ARBA" id="ARBA00022737"/>
    </source>
</evidence>
<organism evidence="4 5">
    <name type="scientific">Plantactinospora mayteni</name>
    <dbReference type="NCBI Taxonomy" id="566021"/>
    <lineage>
        <taxon>Bacteria</taxon>
        <taxon>Bacillati</taxon>
        <taxon>Actinomycetota</taxon>
        <taxon>Actinomycetes</taxon>
        <taxon>Micromonosporales</taxon>
        <taxon>Micromonosporaceae</taxon>
        <taxon>Plantactinospora</taxon>
    </lineage>
</organism>
<feature type="compositionally biased region" description="Polar residues" evidence="2">
    <location>
        <begin position="1767"/>
        <end position="1776"/>
    </location>
</feature>
<name>A0ABQ4F388_9ACTN</name>
<gene>
    <name evidence="4" type="ORF">Pma05_79530</name>
</gene>
<accession>A0ABQ4F388</accession>
<sequence length="1977" mass="212821">MPATAAPADRVGERSVPGRPLPAPERVPDPESGSAEVLPAVRWPEAGAAEVALVPGRPVRVGTAPIEVSAGRSGDAPARVRVETLDQAATGALGGVGLAFRLARTEGGAGRVRVDIDYSGFRYAYGGNFADRLRLMRVACTTRGCAGAATPVEAAHNDLAAGRVSAEVDSTLTGVYLLGTAASGMGTGDYRATSLLPSGKWVVGPQSGSFTQSYPLTVPPSISGDAPELAFGYDSSSVDGRTSATNNQASWVGLGWGLGLGFIERQYKSCVEDGDPYHADMCWSSPYSNDEDGAAFVMSLDGVTTELIRTGKDSYRMRDDRGWRVEHRYGGTNADNTGEYWVVSTPDGEQHTFGYRADSNWTVPVVGDDAGEPCHGTAPVPCRQSWRWNLDKVVDANENVTAVYWTKETNNYKQANGGATYRYDRGGYLDRVEYGMQEGQQAAAQVDFTPALRCTQRVTDPAATCPPVTASASAYYPDVPVDLICADGASCGKVAPSFFLTSRLDSISAKVWDAGTRAWQEVTRWQPRYAFPPTPDSSSRSLWLNSIQQTGVWGTEPVTLPPVEFDGVFLDNRQDYTTAAQRLQMRRVSVVRNGLGAETKVRYEHGSTAATCPAGGENAGWEAGMTWDQNRYECFRVRFKPEGATSLTKGVFHKYVVTKIEEVDLVGGSPTMTTSYEYGVDDLVQYPAWHRDDELLTAPADMDWTDWRGYQTVRVTEGGGGADRQTVTESRYFRGMNGDLLGSGAKRTETVKDYSGQTAWPDDPQFAGLMVQEQRFRRNTDGTETELASERHTYWDSGIIADGPGPHDVRMVREAYTYARDRRGDGSWRETSELSDGYTVANGGLPTRKTDFGETGVADSVCTEIEYAQNTADGQWLLDLVEREEAHAGDPDGASMRCTGPVIDRTVTLYDNAAGPGNGVNEPTDGNPTEVRSYTEEAAFTVVRNSYDGYGRELTETDSDGVTKTAYSPATGFPTGGITVTDPAGFGTTTVPSPAFDDVDEKTVDANELTTSYAHDGLGRLRKVWLPTEQPDTGTPSYEFSYRITFTGTGQPTKPTVVTAKQLQALAGSSATWLTSHTYHDGLGRAREVQSAAPSGSGRTVAVTTYDDRGLTRGSSAPMWNSTAPGDNAGLLLNPATSAIPSWTEKEYDALEREVTSTLYGLGSVKARTTTENYGNGTIVTPPVGGRTATWQDAFDRTVQIQQNVPAGVSMPRPGLPTTTYSHTPGGELASLTDPAGNVISYTYDWQGRRKTAKDPNAGASTTTYDAAGRIRSTVDARGQKITYSYDPLGRRRVVWSGEEQSGTKLAEWTYDTVAGAKGQLASTTRYLNGAEYKTEVTDYDPRYRVTGRRWKVPANEGGPVATYDFSYGYDRADHLTDTTYPEVGGLPAETVHQTYTATGAPSALTSNLGTYVKASEYNGSGQLANRDYGTTGEVRRTHSYEETGDRRLTGLATTAGADAATRSTVQDDAYTYDAAGNVLRVADSITGQSECYTYDPLVRLTAAWTTTAANCSGGVAGADGLGPDPFKLEYRHDATGNITSVADGSATKAYTYPASGANSVRPQAVTSVGADTYAYNANGAQTLRSVGGATTTSTYDEFGKLASSTTAGSTTSYVNDADGARLIRRAPGGVTVYLDGMELAFTTSVSATRFYRLGGELAAMRTSGGVKWLLTDPQDSVQLAIDAGTGTPAAAPTDVAVVGPVARQRYLPYGAQRGGDDITATDRGYLGKVEDPVTKLVALDNREHDPSIGKLTSPDPLLLPDDPTSQNAYAYGNNNPATLTDPSGLASCRPGDCPTRDAGLARQAYSTKNKKKRNFYLGLARKYERREARIYRRNYQRSDRMTVCWSTRKGCGRLPKRDRKPLIVLPKEELKRVGFTTNCGIFTCSAYISRNNTRWLADHPEWLNGASLGAAYGCSMLPVPHQAIKGGCAFVVGLNWAVMSANINRAKAQNKCFKITWGKQVPSVYYSTNNGLFCAD</sequence>
<keyword evidence="5" id="KW-1185">Reference proteome</keyword>
<dbReference type="NCBIfam" id="TIGR03696">
    <property type="entry name" value="Rhs_assc_core"/>
    <property type="match status" value="1"/>
</dbReference>
<keyword evidence="1" id="KW-0677">Repeat</keyword>